<evidence type="ECO:0008006" key="2">
    <source>
        <dbReference type="Google" id="ProtNLM"/>
    </source>
</evidence>
<evidence type="ECO:0000313" key="1">
    <source>
        <dbReference type="EMBL" id="GAH73972.1"/>
    </source>
</evidence>
<name>X1HX14_9ZZZZ</name>
<comment type="caution">
    <text evidence="1">The sequence shown here is derived from an EMBL/GenBank/DDBJ whole genome shotgun (WGS) entry which is preliminary data.</text>
</comment>
<organism evidence="1">
    <name type="scientific">marine sediment metagenome</name>
    <dbReference type="NCBI Taxonomy" id="412755"/>
    <lineage>
        <taxon>unclassified sequences</taxon>
        <taxon>metagenomes</taxon>
        <taxon>ecological metagenomes</taxon>
    </lineage>
</organism>
<dbReference type="AlphaFoldDB" id="X1HX14"/>
<accession>X1HX14</accession>
<protein>
    <recommendedName>
        <fullName evidence="2">PD-(D/E)XK endonuclease-like domain-containing protein</fullName>
    </recommendedName>
</protein>
<dbReference type="EMBL" id="BARU01032697">
    <property type="protein sequence ID" value="GAH73972.1"/>
    <property type="molecule type" value="Genomic_DNA"/>
</dbReference>
<proteinExistence type="predicted"/>
<sequence>DPKMINVFEADPAKADMQDWILQLNRYRLFLEDDGFTVKEMKIQATVRDGGIQAATQRGLDRNIYLIPVPRMQDEDVKNYFETKAAALHEALHTGYAPKCNDEETWSGRRCAGWCDVADVCKGMKE</sequence>
<feature type="non-terminal residue" evidence="1">
    <location>
        <position position="1"/>
    </location>
</feature>
<reference evidence="1" key="1">
    <citation type="journal article" date="2014" name="Front. Microbiol.">
        <title>High frequency of phylogenetically diverse reductive dehalogenase-homologous genes in deep subseafloor sedimentary metagenomes.</title>
        <authorList>
            <person name="Kawai M."/>
            <person name="Futagami T."/>
            <person name="Toyoda A."/>
            <person name="Takaki Y."/>
            <person name="Nishi S."/>
            <person name="Hori S."/>
            <person name="Arai W."/>
            <person name="Tsubouchi T."/>
            <person name="Morono Y."/>
            <person name="Uchiyama I."/>
            <person name="Ito T."/>
            <person name="Fujiyama A."/>
            <person name="Inagaki F."/>
            <person name="Takami H."/>
        </authorList>
    </citation>
    <scope>NUCLEOTIDE SEQUENCE</scope>
    <source>
        <strain evidence="1">Expedition CK06-06</strain>
    </source>
</reference>
<gene>
    <name evidence="1" type="ORF">S03H2_51528</name>
</gene>